<keyword evidence="3" id="KW-1185">Reference proteome</keyword>
<protein>
    <submittedName>
        <fullName evidence="2">Uncharacterized protein</fullName>
    </submittedName>
</protein>
<proteinExistence type="predicted"/>
<feature type="region of interest" description="Disordered" evidence="1">
    <location>
        <begin position="91"/>
        <end position="110"/>
    </location>
</feature>
<evidence type="ECO:0000256" key="1">
    <source>
        <dbReference type="SAM" id="MobiDB-lite"/>
    </source>
</evidence>
<gene>
    <name evidence="2" type="ORF">HUT08_25020</name>
</gene>
<organism evidence="2 3">
    <name type="scientific">Streptomyces buecherae</name>
    <dbReference type="NCBI Taxonomy" id="2763006"/>
    <lineage>
        <taxon>Bacteria</taxon>
        <taxon>Bacillati</taxon>
        <taxon>Actinomycetota</taxon>
        <taxon>Actinomycetes</taxon>
        <taxon>Kitasatosporales</taxon>
        <taxon>Streptomycetaceae</taxon>
        <taxon>Streptomyces</taxon>
    </lineage>
</organism>
<accession>A0A7H8NCQ4</accession>
<sequence>MITSIATTKLTDRSVVAACPLGFSLQGTGVSVGVPSLGLASFGTSAVRMESLATLPVREFGIERPIQAPAVAAVAQAETYAMAAANGAENQTKHHQMWASRGLEPWSDPT</sequence>
<evidence type="ECO:0000313" key="3">
    <source>
        <dbReference type="Proteomes" id="UP000509303"/>
    </source>
</evidence>
<dbReference type="Proteomes" id="UP000509303">
    <property type="component" value="Chromosome"/>
</dbReference>
<dbReference type="AlphaFoldDB" id="A0A7H8NCQ4"/>
<dbReference type="RefSeq" id="WP_176163964.1">
    <property type="nucleotide sequence ID" value="NZ_CP054929.1"/>
</dbReference>
<reference evidence="2 3" key="1">
    <citation type="submission" date="2020-06" db="EMBL/GenBank/DDBJ databases">
        <title>Genome mining for natural products.</title>
        <authorList>
            <person name="Zhang B."/>
            <person name="Shi J."/>
            <person name="Ge H."/>
        </authorList>
    </citation>
    <scope>NUCLEOTIDE SEQUENCE [LARGE SCALE GENOMIC DNA]</scope>
    <source>
        <strain evidence="2 3">NA00687</strain>
    </source>
</reference>
<evidence type="ECO:0000313" key="2">
    <source>
        <dbReference type="EMBL" id="QKW52259.1"/>
    </source>
</evidence>
<name>A0A7H8NCQ4_9ACTN</name>
<dbReference type="EMBL" id="CP054929">
    <property type="protein sequence ID" value="QKW52259.1"/>
    <property type="molecule type" value="Genomic_DNA"/>
</dbReference>